<comment type="caution">
    <text evidence="1">The sequence shown here is derived from an EMBL/GenBank/DDBJ whole genome shotgun (WGS) entry which is preliminary data.</text>
</comment>
<protein>
    <submittedName>
        <fullName evidence="1">Uncharacterized protein</fullName>
    </submittedName>
</protein>
<proteinExistence type="predicted"/>
<dbReference type="EMBL" id="BAAANT010000020">
    <property type="protein sequence ID" value="GAA2147058.1"/>
    <property type="molecule type" value="Genomic_DNA"/>
</dbReference>
<evidence type="ECO:0000313" key="1">
    <source>
        <dbReference type="EMBL" id="GAA2147058.1"/>
    </source>
</evidence>
<sequence>MYGAGAASYDRLGPRRRAWFPRAGHRSTQPEKSALPRHFMGRVVPCAGGLGVLVNGTADGGVVGVEGAITGGMPDFELI</sequence>
<dbReference type="Proteomes" id="UP001422759">
    <property type="component" value="Unassembled WGS sequence"/>
</dbReference>
<keyword evidence="2" id="KW-1185">Reference proteome</keyword>
<reference evidence="1 2" key="1">
    <citation type="journal article" date="2019" name="Int. J. Syst. Evol. Microbiol.">
        <title>The Global Catalogue of Microorganisms (GCM) 10K type strain sequencing project: providing services to taxonomists for standard genome sequencing and annotation.</title>
        <authorList>
            <consortium name="The Broad Institute Genomics Platform"/>
            <consortium name="The Broad Institute Genome Sequencing Center for Infectious Disease"/>
            <person name="Wu L."/>
            <person name="Ma J."/>
        </authorList>
    </citation>
    <scope>NUCLEOTIDE SEQUENCE [LARGE SCALE GENOMIC DNA]</scope>
    <source>
        <strain evidence="1 2">JCM 14560</strain>
    </source>
</reference>
<name>A0ABN2ZT39_9ACTN</name>
<gene>
    <name evidence="1" type="ORF">GCM10009760_37520</name>
</gene>
<accession>A0ABN2ZT39</accession>
<evidence type="ECO:0000313" key="2">
    <source>
        <dbReference type="Proteomes" id="UP001422759"/>
    </source>
</evidence>
<organism evidence="1 2">
    <name type="scientific">Kitasatospora kazusensis</name>
    <dbReference type="NCBI Taxonomy" id="407974"/>
    <lineage>
        <taxon>Bacteria</taxon>
        <taxon>Bacillati</taxon>
        <taxon>Actinomycetota</taxon>
        <taxon>Actinomycetes</taxon>
        <taxon>Kitasatosporales</taxon>
        <taxon>Streptomycetaceae</taxon>
        <taxon>Kitasatospora</taxon>
    </lineage>
</organism>